<dbReference type="EMBL" id="JAACXV010000404">
    <property type="protein sequence ID" value="KAF7278245.1"/>
    <property type="molecule type" value="Genomic_DNA"/>
</dbReference>
<dbReference type="Gene3D" id="1.25.40.10">
    <property type="entry name" value="Tetratricopeptide repeat domain"/>
    <property type="match status" value="2"/>
</dbReference>
<proteinExistence type="predicted"/>
<dbReference type="PANTHER" id="PTHR46669:SF2">
    <property type="entry name" value="EG:BACN32G11.3 PROTEIN"/>
    <property type="match status" value="1"/>
</dbReference>
<dbReference type="AlphaFoldDB" id="A0A834IHU5"/>
<dbReference type="GO" id="GO:0070129">
    <property type="term" value="P:regulation of mitochondrial translation"/>
    <property type="evidence" value="ECO:0007669"/>
    <property type="project" value="TreeGrafter"/>
</dbReference>
<dbReference type="PANTHER" id="PTHR46669">
    <property type="entry name" value="LEUCINE-RICH PPR MOTIF-CONTAINING PROTEIN, MITOCHONDRIAL"/>
    <property type="match status" value="1"/>
</dbReference>
<comment type="caution">
    <text evidence="2">The sequence shown here is derived from an EMBL/GenBank/DDBJ whole genome shotgun (WGS) entry which is preliminary data.</text>
</comment>
<name>A0A834IHU5_RHYFE</name>
<dbReference type="OrthoDB" id="767661at2759"/>
<dbReference type="GO" id="GO:0005739">
    <property type="term" value="C:mitochondrion"/>
    <property type="evidence" value="ECO:0007669"/>
    <property type="project" value="TreeGrafter"/>
</dbReference>
<dbReference type="GO" id="GO:0003730">
    <property type="term" value="F:mRNA 3'-UTR binding"/>
    <property type="evidence" value="ECO:0007669"/>
    <property type="project" value="TreeGrafter"/>
</dbReference>
<dbReference type="InterPro" id="IPR011990">
    <property type="entry name" value="TPR-like_helical_dom_sf"/>
</dbReference>
<evidence type="ECO:0000313" key="3">
    <source>
        <dbReference type="Proteomes" id="UP000625711"/>
    </source>
</evidence>
<dbReference type="InterPro" id="IPR002885">
    <property type="entry name" value="PPR_rpt"/>
</dbReference>
<evidence type="ECO:0000313" key="2">
    <source>
        <dbReference type="EMBL" id="KAF7278245.1"/>
    </source>
</evidence>
<sequence length="960" mass="110528">MFYNNNFRNILNKLLSSKQTYSVTKISIPCRQCSKSISHQKDVTRTKFTLKDLIHHITMGKEFYLKQLTSIFHTIDFTKLTSDEALLLLKCCGADVPDSSCETRHSICQNLFNGLKNANNLNIDLYNCYIRICNENNTHINYNEFLSTLKCLPDQETYKLLIENSCQLGKAEDAFIILDIMKKQNLPIDIEIFNNLALANSIHGGLKLSEIILNIMKSAQIDPNNKTKIAILRGLIKRGDLKDFTIASELYNFEFTGDEFLLLLKELGLMGNEDWLSLIQNNFKHILVTQEMEMKIENVCIHLIHMQMPVSAMKIYEKFIQPIPAKLYGYKLLKEMLHCKIDTDIIIPMAQKLEKSGLSEYLLEALTQVTLKLQYTEAAWALINALNIKRPHYFWPLFIHYGNITKENGVFYVLNKMKQYNLKADEETLENYIYPFCNLSNLRLLIQKMQNAGYSVREALSPLMVNALKRNDLKEALMLCNSYKVTISGNTIPTLLSKCWIDTKQLLSVVNILKKYCECNKNCTDAVSYFLNGCLKKCKSQKDYQEFIKLVQMLKENKLTISLQSAGYLQHLIQSCQTNLENSLFSSINTIVDFNQQFNDDIQLPHPKDMDTDSLECHLIELESKNMETRGVLRKLMLQHAQKGNLQRVKEILTKLTELGYEISFGMKSVIMHNLILGGHLQEAFQLYSEITTTSSYKLDDFKIIDLATLLLKNNRFDEAFHILKTSFLNRKSYRNTKLIERNCWELLRACKDADQIRKMFNLLLENKLCKPTNVILGPIIRCHLNSSDVKRVTETYIEFANKYACTPLQLEILKFILNNGDSTSLQDVLQATEQVHGIGPARVGLIAALAENNQKNKLRSVLGNLTVPIKKLLERRCERWVKESKLEPLLCLAEAFDGLPELIISRNYIYTCIVDVYRLKNDHLGALNFYNNLPEETYRTPSLKNKVNNINSTSTSQNN</sequence>
<feature type="repeat" description="PPR" evidence="1">
    <location>
        <begin position="154"/>
        <end position="188"/>
    </location>
</feature>
<dbReference type="InterPro" id="IPR033490">
    <property type="entry name" value="LRP130"/>
</dbReference>
<dbReference type="PROSITE" id="PS51375">
    <property type="entry name" value="PPR"/>
    <property type="match status" value="1"/>
</dbReference>
<keyword evidence="3" id="KW-1185">Reference proteome</keyword>
<accession>A0A834IHU5</accession>
<reference evidence="2" key="1">
    <citation type="submission" date="2020-08" db="EMBL/GenBank/DDBJ databases">
        <title>Genome sequencing and assembly of the red palm weevil Rhynchophorus ferrugineus.</title>
        <authorList>
            <person name="Dias G.B."/>
            <person name="Bergman C.M."/>
            <person name="Manee M."/>
        </authorList>
    </citation>
    <scope>NUCLEOTIDE SEQUENCE</scope>
    <source>
        <strain evidence="2">AA-2017</strain>
        <tissue evidence="2">Whole larva</tissue>
    </source>
</reference>
<organism evidence="2 3">
    <name type="scientific">Rhynchophorus ferrugineus</name>
    <name type="common">Red palm weevil</name>
    <name type="synonym">Curculio ferrugineus</name>
    <dbReference type="NCBI Taxonomy" id="354439"/>
    <lineage>
        <taxon>Eukaryota</taxon>
        <taxon>Metazoa</taxon>
        <taxon>Ecdysozoa</taxon>
        <taxon>Arthropoda</taxon>
        <taxon>Hexapoda</taxon>
        <taxon>Insecta</taxon>
        <taxon>Pterygota</taxon>
        <taxon>Neoptera</taxon>
        <taxon>Endopterygota</taxon>
        <taxon>Coleoptera</taxon>
        <taxon>Polyphaga</taxon>
        <taxon>Cucujiformia</taxon>
        <taxon>Curculionidae</taxon>
        <taxon>Dryophthorinae</taxon>
        <taxon>Rhynchophorus</taxon>
    </lineage>
</organism>
<evidence type="ECO:0000256" key="1">
    <source>
        <dbReference type="PROSITE-ProRule" id="PRU00708"/>
    </source>
</evidence>
<dbReference type="Proteomes" id="UP000625711">
    <property type="component" value="Unassembled WGS sequence"/>
</dbReference>
<protein>
    <recommendedName>
        <fullName evidence="4">Leucine-rich PPR motif-containing protein, mitochondrial</fullName>
    </recommendedName>
</protein>
<gene>
    <name evidence="2" type="ORF">GWI33_008602</name>
</gene>
<dbReference type="GO" id="GO:0005634">
    <property type="term" value="C:nucleus"/>
    <property type="evidence" value="ECO:0007669"/>
    <property type="project" value="TreeGrafter"/>
</dbReference>
<evidence type="ECO:0008006" key="4">
    <source>
        <dbReference type="Google" id="ProtNLM"/>
    </source>
</evidence>